<evidence type="ECO:0000256" key="2">
    <source>
        <dbReference type="ARBA" id="ARBA00023136"/>
    </source>
</evidence>
<keyword evidence="2 4" id="KW-0472">Membrane</keyword>
<evidence type="ECO:0008006" key="11">
    <source>
        <dbReference type="Google" id="ProtNLM"/>
    </source>
</evidence>
<dbReference type="PANTHER" id="PTHR47234:SF1">
    <property type="entry name" value="TONB-DEPENDENT RECEPTOR"/>
    <property type="match status" value="1"/>
</dbReference>
<comment type="similarity">
    <text evidence="4">Belongs to the TonB-dependent receptor family.</text>
</comment>
<dbReference type="PANTHER" id="PTHR47234">
    <property type="match status" value="1"/>
</dbReference>
<dbReference type="InterPro" id="IPR012910">
    <property type="entry name" value="Plug_dom"/>
</dbReference>
<comment type="subcellular location">
    <subcellularLocation>
        <location evidence="1 4">Cell outer membrane</location>
    </subcellularLocation>
</comment>
<feature type="compositionally biased region" description="Low complexity" evidence="5">
    <location>
        <begin position="97"/>
        <end position="106"/>
    </location>
</feature>
<sequence length="958" mass="101709">MSKVGRISAWLCGASLACIAPQVFAQDTAGRTEGSPDEVSPNEVSAADIIVTGSRAVRNGDSMPSPVTVIQPSTMLAVQPGTLADALNTLPVFAGARGRTSNPTSTGSGGAGNGSANQLNLRNLGPTRTLVLMDGLRVPPTLLNGVVDVDIIPQMLVQRVDTVTGGVSAVYGSDAVSGVVNYIIDKKFEGLKMQASSGISQRGDASQYDIGIAASTNLFGGRGHIEASYEYRKEGGIDYRSKRAYLDSIGVTGAGTAANPYVLQHDVRQATTPFGGLITNGVLRGQVFNPDGTLRPFVNGTATGTSGVQIGGDGGYYDSSLVSPLEFNQIFGRFDFDVTDNVHFHAQVAGDIKTNQNYADPLRLSGVTMSASNPYLPQIYRDRMLAAGQQTFTFSELFGNDTPRLNPVSHTGQWTANAGLNGKLGSFDWNLDYVWGVTTLKTTLNNNVNSQNLAAALDAVTDPATGNVVCRVRLTDPGRYPGCVPLNPFGAGAASADALAYVMPSTHYRAQTRMNDISGSVAGSPVDTWAGPLNVALSAEWRKVGFSATSDGEPGALADCTGLRYNCAVGSKLWTNSLASTDTVSQTVREIAVEADIPLLKDVPFVQSLNVNGAARYTHYNTSGTYWTWKLGLDWHLTDTLRIRGTRSRDIRAPTLYELFAPPNSIPVNPTDLLTGQSPRVQQTDLSNPDLKAEIANTLTGGIVWSPSSRASIAVDAYHITISDAVTQIAGSTTAYQQACYASGGTSIYCALQERPNGFADTSAANAVTAWYTLYMNLAEVETWGVDVEGNYTTSLFEQPASFRVLTAWQPHVYYRQPGTTTIDQGGVAFGPLGLSAGPAWRISGFAHFQPAEHFSVDVLERWRSAMKLGGDPTQVWAGNHIRSFATTNLTLTFDTGADFGATTGKAEFYVNVTNLFDAKPPAGAYSGNGTRAGLRDGFALSDDPIGRAFLAGVRLKL</sequence>
<dbReference type="Proteomes" id="UP000249082">
    <property type="component" value="Unassembled WGS sequence"/>
</dbReference>
<keyword evidence="3" id="KW-0998">Cell outer membrane</keyword>
<evidence type="ECO:0000256" key="6">
    <source>
        <dbReference type="SAM" id="SignalP"/>
    </source>
</evidence>
<comment type="caution">
    <text evidence="9">The sequence shown here is derived from an EMBL/GenBank/DDBJ whole genome shotgun (WGS) entry which is preliminary data.</text>
</comment>
<evidence type="ECO:0000259" key="8">
    <source>
        <dbReference type="Pfam" id="PF07715"/>
    </source>
</evidence>
<dbReference type="InterPro" id="IPR037066">
    <property type="entry name" value="Plug_dom_sf"/>
</dbReference>
<gene>
    <name evidence="9" type="ORF">DI555_12570</name>
</gene>
<reference evidence="9 10" key="1">
    <citation type="submission" date="2017-08" db="EMBL/GenBank/DDBJ databases">
        <title>Infants hospitalized years apart are colonized by the same room-sourced microbial strains.</title>
        <authorList>
            <person name="Brooks B."/>
            <person name="Olm M.R."/>
            <person name="Firek B.A."/>
            <person name="Baker R."/>
            <person name="Thomas B.C."/>
            <person name="Morowitz M.J."/>
            <person name="Banfield J.F."/>
        </authorList>
    </citation>
    <scope>NUCLEOTIDE SEQUENCE [LARGE SCALE GENOMIC DNA]</scope>
    <source>
        <strain evidence="9">S2_005_002_R2_33</strain>
    </source>
</reference>
<feature type="domain" description="TonB-dependent receptor-like beta-barrel" evidence="7">
    <location>
        <begin position="398"/>
        <end position="916"/>
    </location>
</feature>
<feature type="domain" description="TonB-dependent receptor plug" evidence="8">
    <location>
        <begin position="62"/>
        <end position="179"/>
    </location>
</feature>
<evidence type="ECO:0000313" key="10">
    <source>
        <dbReference type="Proteomes" id="UP000249082"/>
    </source>
</evidence>
<dbReference type="InterPro" id="IPR036942">
    <property type="entry name" value="Beta-barrel_TonB_sf"/>
</dbReference>
<dbReference type="Gene3D" id="2.40.170.20">
    <property type="entry name" value="TonB-dependent receptor, beta-barrel domain"/>
    <property type="match status" value="1"/>
</dbReference>
<feature type="region of interest" description="Disordered" evidence="5">
    <location>
        <begin position="95"/>
        <end position="119"/>
    </location>
</feature>
<evidence type="ECO:0000259" key="7">
    <source>
        <dbReference type="Pfam" id="PF00593"/>
    </source>
</evidence>
<evidence type="ECO:0000256" key="4">
    <source>
        <dbReference type="RuleBase" id="RU003357"/>
    </source>
</evidence>
<keyword evidence="6" id="KW-0732">Signal</keyword>
<name>A0A2W5NUC1_9SPHN</name>
<proteinExistence type="inferred from homology"/>
<evidence type="ECO:0000313" key="9">
    <source>
        <dbReference type="EMBL" id="PZQ54265.1"/>
    </source>
</evidence>
<dbReference type="PROSITE" id="PS51257">
    <property type="entry name" value="PROKAR_LIPOPROTEIN"/>
    <property type="match status" value="1"/>
</dbReference>
<accession>A0A2W5NUC1</accession>
<evidence type="ECO:0000256" key="3">
    <source>
        <dbReference type="ARBA" id="ARBA00023237"/>
    </source>
</evidence>
<dbReference type="Pfam" id="PF07715">
    <property type="entry name" value="Plug"/>
    <property type="match status" value="1"/>
</dbReference>
<dbReference type="EMBL" id="QFPX01000009">
    <property type="protein sequence ID" value="PZQ54265.1"/>
    <property type="molecule type" value="Genomic_DNA"/>
</dbReference>
<evidence type="ECO:0000256" key="5">
    <source>
        <dbReference type="SAM" id="MobiDB-lite"/>
    </source>
</evidence>
<organism evidence="9 10">
    <name type="scientific">Novosphingobium pentaromativorans</name>
    <dbReference type="NCBI Taxonomy" id="205844"/>
    <lineage>
        <taxon>Bacteria</taxon>
        <taxon>Pseudomonadati</taxon>
        <taxon>Pseudomonadota</taxon>
        <taxon>Alphaproteobacteria</taxon>
        <taxon>Sphingomonadales</taxon>
        <taxon>Sphingomonadaceae</taxon>
        <taxon>Novosphingobium</taxon>
    </lineage>
</organism>
<feature type="signal peptide" evidence="6">
    <location>
        <begin position="1"/>
        <end position="25"/>
    </location>
</feature>
<keyword evidence="4" id="KW-0798">TonB box</keyword>
<evidence type="ECO:0000256" key="1">
    <source>
        <dbReference type="ARBA" id="ARBA00004442"/>
    </source>
</evidence>
<feature type="chain" id="PRO_5015997553" description="TonB-dependent receptor" evidence="6">
    <location>
        <begin position="26"/>
        <end position="958"/>
    </location>
</feature>
<dbReference type="Pfam" id="PF00593">
    <property type="entry name" value="TonB_dep_Rec_b-barrel"/>
    <property type="match status" value="1"/>
</dbReference>
<dbReference type="AlphaFoldDB" id="A0A2W5NUC1"/>
<dbReference type="Gene3D" id="2.170.130.10">
    <property type="entry name" value="TonB-dependent receptor, plug domain"/>
    <property type="match status" value="1"/>
</dbReference>
<dbReference type="GO" id="GO:0009279">
    <property type="term" value="C:cell outer membrane"/>
    <property type="evidence" value="ECO:0007669"/>
    <property type="project" value="UniProtKB-SubCell"/>
</dbReference>
<dbReference type="SUPFAM" id="SSF56935">
    <property type="entry name" value="Porins"/>
    <property type="match status" value="1"/>
</dbReference>
<dbReference type="InterPro" id="IPR000531">
    <property type="entry name" value="Beta-barrel_TonB"/>
</dbReference>
<protein>
    <recommendedName>
        <fullName evidence="11">TonB-dependent receptor</fullName>
    </recommendedName>
</protein>